<dbReference type="AlphaFoldDB" id="A0A212JX80"/>
<organism evidence="3">
    <name type="scientific">uncultured Desulfovibrio sp</name>
    <dbReference type="NCBI Taxonomy" id="167968"/>
    <lineage>
        <taxon>Bacteria</taxon>
        <taxon>Pseudomonadati</taxon>
        <taxon>Thermodesulfobacteriota</taxon>
        <taxon>Desulfovibrionia</taxon>
        <taxon>Desulfovibrionales</taxon>
        <taxon>Desulfovibrionaceae</taxon>
        <taxon>Desulfovibrio</taxon>
        <taxon>environmental samples</taxon>
    </lineage>
</organism>
<dbReference type="SUPFAM" id="SSF48452">
    <property type="entry name" value="TPR-like"/>
    <property type="match status" value="1"/>
</dbReference>
<dbReference type="InterPro" id="IPR011990">
    <property type="entry name" value="TPR-like_helical_dom_sf"/>
</dbReference>
<feature type="region of interest" description="Disordered" evidence="1">
    <location>
        <begin position="39"/>
        <end position="101"/>
    </location>
</feature>
<evidence type="ECO:0000313" key="3">
    <source>
        <dbReference type="EMBL" id="SBW03962.1"/>
    </source>
</evidence>
<proteinExistence type="predicted"/>
<dbReference type="InterPro" id="IPR019734">
    <property type="entry name" value="TPR_rpt"/>
</dbReference>
<sequence>MRALRTLFSSLPMAVLLGTFALPPVLLTGGAAYAAEHTPGPPAAVSAADKPATAGKGTHGNAADNNPAERASPSSPAPDPLSPLENGPSASRPGPLPLPSPVLRSAHCPAAPLPPHAQRLCAEAAALLDALHTAAAALPNRRDIRMGITDFNEYTALAAELYTPLTEVDHAAAGGDSGAQSITVTLLARPDAAETLLRLLRNPDALKVRRLLLADLMAATANAQQVAQELAAADALPGAGGSGDVSPGSGGTWYIAKVTPPGQLTQHPPMPTPEDIAKEAAQQKAQQNADALADTFAAAITALDTLRLSPEGWLTSADSLAALEKAAVNLPQSAAAQLLLGEALLQAGMPQRSIASCTAALELAPDLGRARYIRALAHWRLQQLALAEDDLSAALEATTNAFPHTSDKVRLLRARGALRMLRSNEPGMCDDLAAACALGDCDGLAAARGQQMCLTSPRQEGGQPEADAVTPQVPAKAGDTAAKP</sequence>
<feature type="region of interest" description="Disordered" evidence="1">
    <location>
        <begin position="455"/>
        <end position="484"/>
    </location>
</feature>
<dbReference type="SMART" id="SM00028">
    <property type="entry name" value="TPR"/>
    <property type="match status" value="2"/>
</dbReference>
<accession>A0A212JX80</accession>
<dbReference type="Gene3D" id="1.25.40.10">
    <property type="entry name" value="Tetratricopeptide repeat domain"/>
    <property type="match status" value="1"/>
</dbReference>
<feature type="signal peptide" evidence="2">
    <location>
        <begin position="1"/>
        <end position="34"/>
    </location>
</feature>
<protein>
    <submittedName>
        <fullName evidence="3">Uncharacterized protein</fullName>
    </submittedName>
</protein>
<gene>
    <name evidence="3" type="ORF">KM92DES2_11862</name>
</gene>
<evidence type="ECO:0000256" key="2">
    <source>
        <dbReference type="SAM" id="SignalP"/>
    </source>
</evidence>
<dbReference type="EMBL" id="FLUP01000001">
    <property type="protein sequence ID" value="SBW03962.1"/>
    <property type="molecule type" value="Genomic_DNA"/>
</dbReference>
<evidence type="ECO:0000256" key="1">
    <source>
        <dbReference type="SAM" id="MobiDB-lite"/>
    </source>
</evidence>
<name>A0A212JX80_9BACT</name>
<feature type="chain" id="PRO_5012578026" evidence="2">
    <location>
        <begin position="35"/>
        <end position="484"/>
    </location>
</feature>
<keyword evidence="2" id="KW-0732">Signal</keyword>
<reference evidence="3" key="1">
    <citation type="submission" date="2016-04" db="EMBL/GenBank/DDBJ databases">
        <authorList>
            <person name="Evans L.H."/>
            <person name="Alamgir A."/>
            <person name="Owens N."/>
            <person name="Weber N.D."/>
            <person name="Virtaneva K."/>
            <person name="Barbian K."/>
            <person name="Babar A."/>
            <person name="Rosenke K."/>
        </authorList>
    </citation>
    <scope>NUCLEOTIDE SEQUENCE</scope>
    <source>
        <strain evidence="3">92-2</strain>
    </source>
</reference>